<protein>
    <submittedName>
        <fullName evidence="1">1220_t:CDS:1</fullName>
    </submittedName>
</protein>
<name>A0A9N8VZM4_9GLOM</name>
<proteinExistence type="predicted"/>
<evidence type="ECO:0000313" key="2">
    <source>
        <dbReference type="Proteomes" id="UP000789706"/>
    </source>
</evidence>
<gene>
    <name evidence="1" type="ORF">DEBURN_LOCUS3202</name>
</gene>
<evidence type="ECO:0000313" key="1">
    <source>
        <dbReference type="EMBL" id="CAG8471919.1"/>
    </source>
</evidence>
<accession>A0A9N8VZM4</accession>
<sequence length="57" mass="6840">MIEFIKYDFELMIPHEYVIENIVTIIYFDGTDILNDFLDRITFIGFTNRYSEPDKLG</sequence>
<dbReference type="Proteomes" id="UP000789706">
    <property type="component" value="Unassembled WGS sequence"/>
</dbReference>
<keyword evidence="2" id="KW-1185">Reference proteome</keyword>
<reference evidence="1" key="1">
    <citation type="submission" date="2021-06" db="EMBL/GenBank/DDBJ databases">
        <authorList>
            <person name="Kallberg Y."/>
            <person name="Tangrot J."/>
            <person name="Rosling A."/>
        </authorList>
    </citation>
    <scope>NUCLEOTIDE SEQUENCE</scope>
    <source>
        <strain evidence="1">AZ414A</strain>
    </source>
</reference>
<dbReference type="AlphaFoldDB" id="A0A9N8VZM4"/>
<organism evidence="1 2">
    <name type="scientific">Diversispora eburnea</name>
    <dbReference type="NCBI Taxonomy" id="1213867"/>
    <lineage>
        <taxon>Eukaryota</taxon>
        <taxon>Fungi</taxon>
        <taxon>Fungi incertae sedis</taxon>
        <taxon>Mucoromycota</taxon>
        <taxon>Glomeromycotina</taxon>
        <taxon>Glomeromycetes</taxon>
        <taxon>Diversisporales</taxon>
        <taxon>Diversisporaceae</taxon>
        <taxon>Diversispora</taxon>
    </lineage>
</organism>
<dbReference type="EMBL" id="CAJVPK010000197">
    <property type="protein sequence ID" value="CAG8471919.1"/>
    <property type="molecule type" value="Genomic_DNA"/>
</dbReference>
<comment type="caution">
    <text evidence="1">The sequence shown here is derived from an EMBL/GenBank/DDBJ whole genome shotgun (WGS) entry which is preliminary data.</text>
</comment>